<dbReference type="AlphaFoldDB" id="A0A484K1V0"/>
<evidence type="ECO:0000313" key="2">
    <source>
        <dbReference type="Proteomes" id="UP000595140"/>
    </source>
</evidence>
<sequence>MEAGGTVKLVGSWSIVDALYHSIHICLWILVESCALTAQGLALSWQETMARFTKDRYCLMILNGILPRRTEEIYNISLMSPLYQSYIRLA</sequence>
<reference evidence="1 2" key="1">
    <citation type="submission" date="2018-04" db="EMBL/GenBank/DDBJ databases">
        <authorList>
            <person name="Vogel A."/>
        </authorList>
    </citation>
    <scope>NUCLEOTIDE SEQUENCE [LARGE SCALE GENOMIC DNA]</scope>
</reference>
<accession>A0A484K1V0</accession>
<dbReference type="EMBL" id="OOIL02000001">
    <property type="protein sequence ID" value="VFQ58598.1"/>
    <property type="molecule type" value="Genomic_DNA"/>
</dbReference>
<keyword evidence="2" id="KW-1185">Reference proteome</keyword>
<name>A0A484K1V0_9ASTE</name>
<organism evidence="1 2">
    <name type="scientific">Cuscuta campestris</name>
    <dbReference type="NCBI Taxonomy" id="132261"/>
    <lineage>
        <taxon>Eukaryota</taxon>
        <taxon>Viridiplantae</taxon>
        <taxon>Streptophyta</taxon>
        <taxon>Embryophyta</taxon>
        <taxon>Tracheophyta</taxon>
        <taxon>Spermatophyta</taxon>
        <taxon>Magnoliopsida</taxon>
        <taxon>eudicotyledons</taxon>
        <taxon>Gunneridae</taxon>
        <taxon>Pentapetalae</taxon>
        <taxon>asterids</taxon>
        <taxon>lamiids</taxon>
        <taxon>Solanales</taxon>
        <taxon>Convolvulaceae</taxon>
        <taxon>Cuscuteae</taxon>
        <taxon>Cuscuta</taxon>
        <taxon>Cuscuta subgen. Grammica</taxon>
        <taxon>Cuscuta sect. Cleistogrammica</taxon>
    </lineage>
</organism>
<gene>
    <name evidence="1" type="ORF">CCAM_LOCUS374</name>
</gene>
<proteinExistence type="predicted"/>
<evidence type="ECO:0000313" key="1">
    <source>
        <dbReference type="EMBL" id="VFQ58598.1"/>
    </source>
</evidence>
<dbReference type="Proteomes" id="UP000595140">
    <property type="component" value="Unassembled WGS sequence"/>
</dbReference>
<protein>
    <submittedName>
        <fullName evidence="1">Uncharacterized protein</fullName>
    </submittedName>
</protein>